<proteinExistence type="predicted"/>
<protein>
    <submittedName>
        <fullName evidence="1">Uncharacterized protein</fullName>
    </submittedName>
</protein>
<dbReference type="Proteomes" id="UP000179935">
    <property type="component" value="Unassembled WGS sequence"/>
</dbReference>
<comment type="caution">
    <text evidence="1">The sequence shown here is derived from an EMBL/GenBank/DDBJ whole genome shotgun (WGS) entry which is preliminary data.</text>
</comment>
<evidence type="ECO:0000313" key="2">
    <source>
        <dbReference type="Proteomes" id="UP000179935"/>
    </source>
</evidence>
<dbReference type="STRING" id="1428652.BIV24_00150"/>
<accession>A0A1S2Q8E0</accession>
<name>A0A1S2Q8E0_9ACTN</name>
<dbReference type="EMBL" id="MLYP01000002">
    <property type="protein sequence ID" value="OIK01495.1"/>
    <property type="molecule type" value="Genomic_DNA"/>
</dbReference>
<gene>
    <name evidence="1" type="ORF">BIV24_00150</name>
</gene>
<organism evidence="1 2">
    <name type="scientific">Streptomyces colonosanans</name>
    <dbReference type="NCBI Taxonomy" id="1428652"/>
    <lineage>
        <taxon>Bacteria</taxon>
        <taxon>Bacillati</taxon>
        <taxon>Actinomycetota</taxon>
        <taxon>Actinomycetes</taxon>
        <taxon>Kitasatosporales</taxon>
        <taxon>Streptomycetaceae</taxon>
        <taxon>Streptomyces</taxon>
    </lineage>
</organism>
<dbReference type="AlphaFoldDB" id="A0A1S2Q8E0"/>
<evidence type="ECO:0000313" key="1">
    <source>
        <dbReference type="EMBL" id="OIK01495.1"/>
    </source>
</evidence>
<sequence>MSGYTRLKPEVAGGLGEHTMMDTTVHPPVVTHLHFEVADWLGDCLVQTFPCFLVTTSVGDRLASSGLSGFVPAAAEVTASDLFQDISPNGVLPDLRWLQVTGSAGEDDFGLDEKGQLVVSDQALALLRAGGLQHCRMEEF</sequence>
<keyword evidence="2" id="KW-1185">Reference proteome</keyword>
<reference evidence="1 2" key="1">
    <citation type="submission" date="2016-10" db="EMBL/GenBank/DDBJ databases">
        <title>Genome sequence of Streptomyces sp. MUSC 93.</title>
        <authorList>
            <person name="Lee L.-H."/>
            <person name="Ser H.-L."/>
            <person name="Law J.W.-F."/>
        </authorList>
    </citation>
    <scope>NUCLEOTIDE SEQUENCE [LARGE SCALE GENOMIC DNA]</scope>
    <source>
        <strain evidence="1 2">MUSC 93</strain>
    </source>
</reference>
<dbReference type="OrthoDB" id="3828227at2"/>
<dbReference type="RefSeq" id="WP_071364014.1">
    <property type="nucleotide sequence ID" value="NZ_MLYP01000002.1"/>
</dbReference>